<protein>
    <submittedName>
        <fullName evidence="1">Uncharacterized protein</fullName>
    </submittedName>
</protein>
<gene>
    <name evidence="1" type="ORF">PMH09_16495</name>
</gene>
<keyword evidence="2" id="KW-1185">Reference proteome</keyword>
<name>A0ABT7C215_9CYAN</name>
<organism evidence="1 2">
    <name type="scientific">Roseofilum casamattae BLCC-M143</name>
    <dbReference type="NCBI Taxonomy" id="3022442"/>
    <lineage>
        <taxon>Bacteria</taxon>
        <taxon>Bacillati</taxon>
        <taxon>Cyanobacteriota</taxon>
        <taxon>Cyanophyceae</taxon>
        <taxon>Desertifilales</taxon>
        <taxon>Desertifilaceae</taxon>
        <taxon>Roseofilum</taxon>
        <taxon>Roseofilum casamattae</taxon>
    </lineage>
</organism>
<accession>A0ABT7C215</accession>
<evidence type="ECO:0000313" key="2">
    <source>
        <dbReference type="Proteomes" id="UP001232992"/>
    </source>
</evidence>
<sequence>MSLENDQKQCLEKLVWAIDRLQVEVDPSKLSDIANLIVQTMTGPWRYFHTPEHIFEVGGNDSAIEVLAALFHDVVYVQVDKSVNFNLSYYISPFILQVGEDLFILEREKLPEDRMLEMVLDIFNFQAGQKLSPITGQNEFLSALVAAKVYEDFLSPGLILQVIACIEATIPFRSKTAEGLSSSEVLYQRMKVVNEKYKTGLTDEDAIATIHSSVRMSNRDVGSFAYESAARFLDGTWNLLPETNHHLKNSNAYTVSQYRTALQKMEGFMNFLKPEIIFHEFRNVPTADNYQLLMERSQRNMDVGRLYLGIKLLSIAFLEALSLQFGKNIPISTMMGEMRTEGSVAAVVLEELLPTVSNPYQPNDSLEQEVLTLLEKGRLQDSSYDLKNSPLSTFMVKSMGFDRIRDLISQAKLFFKGELSASEFLALFPSDVLQIVIEKLLELFEARKTALKAALPQAEVVAMN</sequence>
<dbReference type="RefSeq" id="WP_283759444.1">
    <property type="nucleotide sequence ID" value="NZ_JAQOSQ010000020.1"/>
</dbReference>
<comment type="caution">
    <text evidence="1">The sequence shown here is derived from an EMBL/GenBank/DDBJ whole genome shotgun (WGS) entry which is preliminary data.</text>
</comment>
<dbReference type="EMBL" id="JAQOSQ010000020">
    <property type="protein sequence ID" value="MDJ1184789.1"/>
    <property type="molecule type" value="Genomic_DNA"/>
</dbReference>
<reference evidence="1 2" key="1">
    <citation type="submission" date="2023-01" db="EMBL/GenBank/DDBJ databases">
        <title>Novel diversity within Roseofilum (Cyanobacteria; Desertifilaceae) from marine benthic mats with descriptions of four novel species.</title>
        <authorList>
            <person name="Wang Y."/>
            <person name="Berthold D.E."/>
            <person name="Hu J."/>
            <person name="Lefler F.W."/>
            <person name="Laughinghouse H.D. IV."/>
        </authorList>
    </citation>
    <scope>NUCLEOTIDE SEQUENCE [LARGE SCALE GENOMIC DNA]</scope>
    <source>
        <strain evidence="1 2">BLCC-M143</strain>
    </source>
</reference>
<evidence type="ECO:0000313" key="1">
    <source>
        <dbReference type="EMBL" id="MDJ1184789.1"/>
    </source>
</evidence>
<proteinExistence type="predicted"/>
<dbReference type="Proteomes" id="UP001232992">
    <property type="component" value="Unassembled WGS sequence"/>
</dbReference>